<evidence type="ECO:0000259" key="1">
    <source>
        <dbReference type="SMART" id="SM00479"/>
    </source>
</evidence>
<gene>
    <name evidence="2" type="ORF">GT409_08925</name>
</gene>
<reference evidence="2 3" key="1">
    <citation type="submission" date="2020-01" db="EMBL/GenBank/DDBJ databases">
        <title>Ponticoccus aerotolerans gen. nov., sp. nov., an anaerobic bacterium and proposal of Ponticoccusceae fam. nov., Ponticoccusles ord. nov. and Ponticoccuse classis nov. in the phylum Kiritimatiellaeota.</title>
        <authorList>
            <person name="Zhou L.Y."/>
            <person name="Du Z.J."/>
        </authorList>
    </citation>
    <scope>NUCLEOTIDE SEQUENCE [LARGE SCALE GENOMIC DNA]</scope>
    <source>
        <strain evidence="2 3">S-5007</strain>
    </source>
</reference>
<dbReference type="AlphaFoldDB" id="A0A6P1MAJ4"/>
<evidence type="ECO:0000313" key="3">
    <source>
        <dbReference type="Proteomes" id="UP000464954"/>
    </source>
</evidence>
<organism evidence="2 3">
    <name type="scientific">Tichowtungia aerotolerans</name>
    <dbReference type="NCBI Taxonomy" id="2697043"/>
    <lineage>
        <taxon>Bacteria</taxon>
        <taxon>Pseudomonadati</taxon>
        <taxon>Kiritimatiellota</taxon>
        <taxon>Tichowtungiia</taxon>
        <taxon>Tichowtungiales</taxon>
        <taxon>Tichowtungiaceae</taxon>
        <taxon>Tichowtungia</taxon>
    </lineage>
</organism>
<dbReference type="RefSeq" id="WP_160628756.1">
    <property type="nucleotide sequence ID" value="NZ_CP047593.1"/>
</dbReference>
<dbReference type="EMBL" id="CP047593">
    <property type="protein sequence ID" value="QHI69574.1"/>
    <property type="molecule type" value="Genomic_DNA"/>
</dbReference>
<name>A0A6P1MAJ4_9BACT</name>
<dbReference type="GO" id="GO:0004527">
    <property type="term" value="F:exonuclease activity"/>
    <property type="evidence" value="ECO:0007669"/>
    <property type="project" value="UniProtKB-ARBA"/>
</dbReference>
<dbReference type="Gene3D" id="3.30.420.10">
    <property type="entry name" value="Ribonuclease H-like superfamily/Ribonuclease H"/>
    <property type="match status" value="1"/>
</dbReference>
<sequence length="206" mass="23810">MAPAKKASSAYVWFDTEFTSLDLDEARLLQVSVMLTDKDLRRLTPSEDDLNLYVRVDEETPLSPWVQKHLPDLVKKCRSRSAVPVDELDGKLTAWVDRWCGTPIKTIQKRPLMAGNSVHNDWILARKFFPEFVSRLHYRLLDVSTLKVQWFDAAGGAEFDKQDAKLVKKYFPEADLRRLRQHDAYYDIVASAAELAYYRAHTTFTV</sequence>
<dbReference type="Pfam" id="PF00929">
    <property type="entry name" value="RNase_T"/>
    <property type="match status" value="1"/>
</dbReference>
<dbReference type="SUPFAM" id="SSF53098">
    <property type="entry name" value="Ribonuclease H-like"/>
    <property type="match status" value="1"/>
</dbReference>
<protein>
    <recommendedName>
        <fullName evidence="1">Exonuclease domain-containing protein</fullName>
    </recommendedName>
</protein>
<accession>A0A6P1MAJ4</accession>
<dbReference type="GO" id="GO:0003676">
    <property type="term" value="F:nucleic acid binding"/>
    <property type="evidence" value="ECO:0007669"/>
    <property type="project" value="InterPro"/>
</dbReference>
<dbReference type="Proteomes" id="UP000464954">
    <property type="component" value="Chromosome"/>
</dbReference>
<dbReference type="GO" id="GO:0006259">
    <property type="term" value="P:DNA metabolic process"/>
    <property type="evidence" value="ECO:0007669"/>
    <property type="project" value="UniProtKB-ARBA"/>
</dbReference>
<feature type="domain" description="Exonuclease" evidence="1">
    <location>
        <begin position="10"/>
        <end position="204"/>
    </location>
</feature>
<dbReference type="InterPro" id="IPR013520">
    <property type="entry name" value="Ribonucl_H"/>
</dbReference>
<proteinExistence type="predicted"/>
<evidence type="ECO:0000313" key="2">
    <source>
        <dbReference type="EMBL" id="QHI69574.1"/>
    </source>
</evidence>
<keyword evidence="3" id="KW-1185">Reference proteome</keyword>
<dbReference type="InterPro" id="IPR012337">
    <property type="entry name" value="RNaseH-like_sf"/>
</dbReference>
<dbReference type="KEGG" id="taer:GT409_08925"/>
<dbReference type="SMART" id="SM00479">
    <property type="entry name" value="EXOIII"/>
    <property type="match status" value="1"/>
</dbReference>
<dbReference type="InterPro" id="IPR036397">
    <property type="entry name" value="RNaseH_sf"/>
</dbReference>